<keyword evidence="2" id="KW-1185">Reference proteome</keyword>
<protein>
    <submittedName>
        <fullName evidence="1">Uncharacterized protein</fullName>
    </submittedName>
</protein>
<accession>A0AAE0F216</accession>
<sequence>MLKTEGEAEEAPSDETFVLPIGFTPVPKPSQLPRDSQVTGLFIMMLWALKDDRKREWNAWKVGKVGKFLAGRTLHNYNILWDDGLRGSKLCLHEYFTNIDDETCTATPGEWLFLRKL</sequence>
<organism evidence="1 2">
    <name type="scientific">Cymbomonas tetramitiformis</name>
    <dbReference type="NCBI Taxonomy" id="36881"/>
    <lineage>
        <taxon>Eukaryota</taxon>
        <taxon>Viridiplantae</taxon>
        <taxon>Chlorophyta</taxon>
        <taxon>Pyramimonadophyceae</taxon>
        <taxon>Pyramimonadales</taxon>
        <taxon>Pyramimonadaceae</taxon>
        <taxon>Cymbomonas</taxon>
    </lineage>
</organism>
<name>A0AAE0F216_9CHLO</name>
<dbReference type="Proteomes" id="UP001190700">
    <property type="component" value="Unassembled WGS sequence"/>
</dbReference>
<proteinExistence type="predicted"/>
<evidence type="ECO:0000313" key="1">
    <source>
        <dbReference type="EMBL" id="KAK3247465.1"/>
    </source>
</evidence>
<dbReference type="AlphaFoldDB" id="A0AAE0F216"/>
<dbReference type="EMBL" id="LGRX02028940">
    <property type="protein sequence ID" value="KAK3247465.1"/>
    <property type="molecule type" value="Genomic_DNA"/>
</dbReference>
<gene>
    <name evidence="1" type="ORF">CYMTET_43038</name>
</gene>
<reference evidence="1 2" key="1">
    <citation type="journal article" date="2015" name="Genome Biol. Evol.">
        <title>Comparative Genomics of a Bacterivorous Green Alga Reveals Evolutionary Causalities and Consequences of Phago-Mixotrophic Mode of Nutrition.</title>
        <authorList>
            <person name="Burns J.A."/>
            <person name="Paasch A."/>
            <person name="Narechania A."/>
            <person name="Kim E."/>
        </authorList>
    </citation>
    <scope>NUCLEOTIDE SEQUENCE [LARGE SCALE GENOMIC DNA]</scope>
    <source>
        <strain evidence="1 2">PLY_AMNH</strain>
    </source>
</reference>
<evidence type="ECO:0000313" key="2">
    <source>
        <dbReference type="Proteomes" id="UP001190700"/>
    </source>
</evidence>
<comment type="caution">
    <text evidence="1">The sequence shown here is derived from an EMBL/GenBank/DDBJ whole genome shotgun (WGS) entry which is preliminary data.</text>
</comment>